<dbReference type="Gene3D" id="3.30.70.270">
    <property type="match status" value="1"/>
</dbReference>
<protein>
    <recommendedName>
        <fullName evidence="2">cyclic-guanylate-specific phosphodiesterase</fullName>
        <ecNumber evidence="2">3.1.4.52</ecNumber>
    </recommendedName>
</protein>
<evidence type="ECO:0000313" key="10">
    <source>
        <dbReference type="Proteomes" id="UP000483379"/>
    </source>
</evidence>
<dbReference type="FunFam" id="3.20.20.450:FF:000001">
    <property type="entry name" value="Cyclic di-GMP phosphodiesterase yahA"/>
    <property type="match status" value="1"/>
</dbReference>
<dbReference type="PANTHER" id="PTHR44757">
    <property type="entry name" value="DIGUANYLATE CYCLASE DGCP"/>
    <property type="match status" value="1"/>
</dbReference>
<dbReference type="PANTHER" id="PTHR44757:SF2">
    <property type="entry name" value="BIOFILM ARCHITECTURE MAINTENANCE PROTEIN MBAA"/>
    <property type="match status" value="1"/>
</dbReference>
<dbReference type="SMART" id="SM00052">
    <property type="entry name" value="EAL"/>
    <property type="match status" value="1"/>
</dbReference>
<dbReference type="InterPro" id="IPR000014">
    <property type="entry name" value="PAS"/>
</dbReference>
<feature type="domain" description="PAC" evidence="6">
    <location>
        <begin position="428"/>
        <end position="480"/>
    </location>
</feature>
<reference evidence="9 10" key="1">
    <citation type="submission" date="2020-02" db="EMBL/GenBank/DDBJ databases">
        <title>Genome sequences of Thiorhodococcus mannitoliphagus and Thiorhodococcus minor, purple sulfur photosynthetic bacteria in the gammaproteobacterial family, Chromatiaceae.</title>
        <authorList>
            <person name="Aviles F.A."/>
            <person name="Meyer T.E."/>
            <person name="Kyndt J.A."/>
        </authorList>
    </citation>
    <scope>NUCLEOTIDE SEQUENCE [LARGE SCALE GENOMIC DNA]</scope>
    <source>
        <strain evidence="9 10">DSM 11518</strain>
    </source>
</reference>
<dbReference type="SUPFAM" id="SSF141868">
    <property type="entry name" value="EAL domain-like"/>
    <property type="match status" value="1"/>
</dbReference>
<name>A0A6M0K233_9GAMM</name>
<dbReference type="PROSITE" id="PS50883">
    <property type="entry name" value="EAL"/>
    <property type="match status" value="1"/>
</dbReference>
<dbReference type="InterPro" id="IPR035965">
    <property type="entry name" value="PAS-like_dom_sf"/>
</dbReference>
<dbReference type="SUPFAM" id="SSF55781">
    <property type="entry name" value="GAF domain-like"/>
    <property type="match status" value="1"/>
</dbReference>
<dbReference type="PROSITE" id="PS50112">
    <property type="entry name" value="PAS"/>
    <property type="match status" value="1"/>
</dbReference>
<dbReference type="PROSITE" id="PS50113">
    <property type="entry name" value="PAC"/>
    <property type="match status" value="4"/>
</dbReference>
<dbReference type="Pfam" id="PF00563">
    <property type="entry name" value="EAL"/>
    <property type="match status" value="1"/>
</dbReference>
<dbReference type="InterPro" id="IPR043128">
    <property type="entry name" value="Rev_trsase/Diguanyl_cyclase"/>
</dbReference>
<comment type="cofactor">
    <cofactor evidence="1">
        <name>Mg(2+)</name>
        <dbReference type="ChEBI" id="CHEBI:18420"/>
    </cofactor>
</comment>
<gene>
    <name evidence="9" type="ORF">G3446_16125</name>
</gene>
<dbReference type="SMART" id="SM00267">
    <property type="entry name" value="GGDEF"/>
    <property type="match status" value="1"/>
</dbReference>
<dbReference type="CDD" id="cd01949">
    <property type="entry name" value="GGDEF"/>
    <property type="match status" value="1"/>
</dbReference>
<dbReference type="SMART" id="SM00086">
    <property type="entry name" value="PAC"/>
    <property type="match status" value="4"/>
</dbReference>
<sequence>MSEPSTDEDPRDAVLEALELPTEQVKARALAALRQKRFDLAEQLLRKEDISARALVENLRIYQAELEIQNEELIRSHAGTQEALMRFTALFQGLPVASLVIDRQGLVKESNGAAQKLFNLEASHLRQHFFSRMIGAEDRGSAIDAWSKLGSTQRITLEGIRFNDGTEAGFLGDLHIAPLPGAHGDLSQFVCAVLDRSEAIRQRLELIETGARLRHSEAALEERLKELAALHDVLIETTGDGHSEDSVLQRVVDRLPQAWQFPELAEAAIRLPDAGFQTPGFAPTAWSQSTRFPVDGDREGEICVAYRTPPFASELPLFLDEEQALLDAVGRHVAAFLARRRDEARLRDSMESFQVLAEHNPEWEYWLEPSGRYRYVSPACSAVSGYDAAAFLADPDLFRSLVHPEDLADWDRHIAHTQTREAISSEGSLMQLRIVDRHGQIRWIEHVCKAVIAADGRYLGRRGVNRDITERKAAERLAARMTSLYDALSRCSQAIVRCCDEASLLGAVCKIAVELEGVRACAIMLATEEGQGPHVTAVQGISAELAEQLGRRVTRDRRQARNGLVEHASVRDVLDQAADDEGLASLAEQGLRTAGIYPLRRDGRPLGAMHLYAEEEDFFAPDITGLLEEMAADVSLALDGFAQERARRAAEARVMERERHLSAIFRAARVGIGVSQDRVIREANQSLCDMLGYPGDALIGVDARALYCSDAAYREVGAEPPYAETSPAVRAVETQWCRRDGRPLDVLISACPLDTDNPERGLVVTALDITERKEFQDALERSEELLNATGRLAKVGGWELYPISQRLNLTEVAREILEVEPARVARLTDLAPLVDPRDRPKLQAANRDAIAQGHPYDLQVRLAGRDDRQTWLQLTCQPVLSDGRIDRLVGAVQDITARVEAEKSLRQAARVFESTADGVVITDPDERILAVNKAFTEITGYAEEEVLGETPRILKSGRHPAAFYQAMWRSLEETGFWRGEIWNLHKNEEVYPELMTISAVLDGADEITHYVGVFRDISHIKRSEEQLAYLAHHDALTGLPNRSLFQLRLEHCIQRSSRNRRKAALLFIDLDRFKVINDTLGHLFGDAVLKRAAESLALEVRAEDTIARLGGDEFVIVLEEIARPDDAAVFAERILQIFSQPFHVHGRDLFVTASIGVSIYPDDGHDIDTLLRHADISMYRAKDKGRNAFALFEPSMAEGAEDRFRLETDLRRAIEREELAVHYQPQIRLADGQLIGVEALCRWQHPELGPIAPARFIPLAEDIGMIDQLGTWVLGESCRQLAAWDGQGFRIPRLAVNLSVHQLEGRRLVDRVRAVLVASGVSAERLELEVTESTIMRHPERAVEALRDLRALGITLAIDDFGTGYSSLDYLKRLPLHRLKINRSFVEHLTQDDNDDAIVRAVIALGDSLGLETLAEGVETEEQAGFLRQEGCLESQGYLFGRPLPPEALAAAWA</sequence>
<feature type="domain" description="PAC" evidence="6">
    <location>
        <begin position="856"/>
        <end position="907"/>
    </location>
</feature>
<accession>A0A6M0K233</accession>
<evidence type="ECO:0000256" key="2">
    <source>
        <dbReference type="ARBA" id="ARBA00012282"/>
    </source>
</evidence>
<dbReference type="EC" id="3.1.4.52" evidence="2"/>
<feature type="domain" description="PAC" evidence="6">
    <location>
        <begin position="730"/>
        <end position="781"/>
    </location>
</feature>
<evidence type="ECO:0000313" key="9">
    <source>
        <dbReference type="EMBL" id="NEV63394.1"/>
    </source>
</evidence>
<feature type="domain" description="GGDEF" evidence="8">
    <location>
        <begin position="1061"/>
        <end position="1194"/>
    </location>
</feature>
<dbReference type="InterPro" id="IPR052155">
    <property type="entry name" value="Biofilm_reg_signaling"/>
</dbReference>
<dbReference type="Proteomes" id="UP000483379">
    <property type="component" value="Unassembled WGS sequence"/>
</dbReference>
<dbReference type="PROSITE" id="PS50887">
    <property type="entry name" value="GGDEF"/>
    <property type="match status" value="1"/>
</dbReference>
<dbReference type="InterPro" id="IPR035919">
    <property type="entry name" value="EAL_sf"/>
</dbReference>
<evidence type="ECO:0000259" key="8">
    <source>
        <dbReference type="PROSITE" id="PS50887"/>
    </source>
</evidence>
<dbReference type="RefSeq" id="WP_164453859.1">
    <property type="nucleotide sequence ID" value="NZ_JAAIJQ010000050.1"/>
</dbReference>
<evidence type="ECO:0000259" key="7">
    <source>
        <dbReference type="PROSITE" id="PS50883"/>
    </source>
</evidence>
<dbReference type="CDD" id="cd00130">
    <property type="entry name" value="PAS"/>
    <property type="match status" value="4"/>
</dbReference>
<dbReference type="InterPro" id="IPR000160">
    <property type="entry name" value="GGDEF_dom"/>
</dbReference>
<proteinExistence type="predicted"/>
<dbReference type="InterPro" id="IPR001633">
    <property type="entry name" value="EAL_dom"/>
</dbReference>
<evidence type="ECO:0000259" key="5">
    <source>
        <dbReference type="PROSITE" id="PS50112"/>
    </source>
</evidence>
<dbReference type="FunFam" id="3.30.70.270:FF:000001">
    <property type="entry name" value="Diguanylate cyclase domain protein"/>
    <property type="match status" value="1"/>
</dbReference>
<comment type="caution">
    <text evidence="9">The sequence shown here is derived from an EMBL/GenBank/DDBJ whole genome shotgun (WGS) entry which is preliminary data.</text>
</comment>
<keyword evidence="10" id="KW-1185">Reference proteome</keyword>
<dbReference type="Gene3D" id="3.30.450.40">
    <property type="match status" value="1"/>
</dbReference>
<dbReference type="Pfam" id="PF00990">
    <property type="entry name" value="GGDEF"/>
    <property type="match status" value="1"/>
</dbReference>
<dbReference type="Pfam" id="PF08447">
    <property type="entry name" value="PAS_3"/>
    <property type="match status" value="2"/>
</dbReference>
<dbReference type="InterPro" id="IPR003018">
    <property type="entry name" value="GAF"/>
</dbReference>
<organism evidence="9 10">
    <name type="scientific">Thiorhodococcus minor</name>
    <dbReference type="NCBI Taxonomy" id="57489"/>
    <lineage>
        <taxon>Bacteria</taxon>
        <taxon>Pseudomonadati</taxon>
        <taxon>Pseudomonadota</taxon>
        <taxon>Gammaproteobacteria</taxon>
        <taxon>Chromatiales</taxon>
        <taxon>Chromatiaceae</taxon>
        <taxon>Thiorhodococcus</taxon>
    </lineage>
</organism>
<dbReference type="Pfam" id="PF13185">
    <property type="entry name" value="GAF_2"/>
    <property type="match status" value="1"/>
</dbReference>
<evidence type="ECO:0000256" key="4">
    <source>
        <dbReference type="ARBA" id="ARBA00051114"/>
    </source>
</evidence>
<comment type="catalytic activity">
    <reaction evidence="4">
        <text>3',3'-c-di-GMP + H2O = 5'-phosphoguanylyl(3'-&gt;5')guanosine + H(+)</text>
        <dbReference type="Rhea" id="RHEA:24902"/>
        <dbReference type="ChEBI" id="CHEBI:15377"/>
        <dbReference type="ChEBI" id="CHEBI:15378"/>
        <dbReference type="ChEBI" id="CHEBI:58754"/>
        <dbReference type="ChEBI" id="CHEBI:58805"/>
        <dbReference type="EC" id="3.1.4.52"/>
    </reaction>
    <physiologicalReaction direction="left-to-right" evidence="4">
        <dbReference type="Rhea" id="RHEA:24903"/>
    </physiologicalReaction>
</comment>
<keyword evidence="3" id="KW-0973">c-di-GMP</keyword>
<dbReference type="NCBIfam" id="TIGR00229">
    <property type="entry name" value="sensory_box"/>
    <property type="match status" value="3"/>
</dbReference>
<dbReference type="InterPro" id="IPR029787">
    <property type="entry name" value="Nucleotide_cyclase"/>
</dbReference>
<dbReference type="SMART" id="SM00091">
    <property type="entry name" value="PAS"/>
    <property type="match status" value="4"/>
</dbReference>
<dbReference type="SUPFAM" id="SSF55785">
    <property type="entry name" value="PYP-like sensor domain (PAS domain)"/>
    <property type="match status" value="5"/>
</dbReference>
<dbReference type="InterPro" id="IPR029016">
    <property type="entry name" value="GAF-like_dom_sf"/>
</dbReference>
<dbReference type="SUPFAM" id="SSF55073">
    <property type="entry name" value="Nucleotide cyclase"/>
    <property type="match status" value="1"/>
</dbReference>
<dbReference type="Pfam" id="PF13426">
    <property type="entry name" value="PAS_9"/>
    <property type="match status" value="2"/>
</dbReference>
<dbReference type="GO" id="GO:0071732">
    <property type="term" value="P:cellular response to nitric oxide"/>
    <property type="evidence" value="ECO:0007669"/>
    <property type="project" value="UniProtKB-ARBA"/>
</dbReference>
<dbReference type="GO" id="GO:0071111">
    <property type="term" value="F:cyclic-guanylate-specific phosphodiesterase activity"/>
    <property type="evidence" value="ECO:0007669"/>
    <property type="project" value="UniProtKB-EC"/>
</dbReference>
<evidence type="ECO:0000256" key="1">
    <source>
        <dbReference type="ARBA" id="ARBA00001946"/>
    </source>
</evidence>
<evidence type="ECO:0000256" key="3">
    <source>
        <dbReference type="ARBA" id="ARBA00022636"/>
    </source>
</evidence>
<dbReference type="CDD" id="cd01948">
    <property type="entry name" value="EAL"/>
    <property type="match status" value="1"/>
</dbReference>
<feature type="domain" description="PAC" evidence="6">
    <location>
        <begin position="977"/>
        <end position="1029"/>
    </location>
</feature>
<feature type="domain" description="PAS" evidence="5">
    <location>
        <begin position="904"/>
        <end position="950"/>
    </location>
</feature>
<dbReference type="Gene3D" id="3.20.20.450">
    <property type="entry name" value="EAL domain"/>
    <property type="match status" value="1"/>
</dbReference>
<dbReference type="InterPro" id="IPR000700">
    <property type="entry name" value="PAS-assoc_C"/>
</dbReference>
<dbReference type="EMBL" id="JAAIJQ010000050">
    <property type="protein sequence ID" value="NEV63394.1"/>
    <property type="molecule type" value="Genomic_DNA"/>
</dbReference>
<dbReference type="NCBIfam" id="TIGR00254">
    <property type="entry name" value="GGDEF"/>
    <property type="match status" value="1"/>
</dbReference>
<feature type="domain" description="EAL" evidence="7">
    <location>
        <begin position="1203"/>
        <end position="1454"/>
    </location>
</feature>
<dbReference type="Gene3D" id="3.30.450.20">
    <property type="entry name" value="PAS domain"/>
    <property type="match status" value="5"/>
</dbReference>
<dbReference type="InterPro" id="IPR001610">
    <property type="entry name" value="PAC"/>
</dbReference>
<evidence type="ECO:0000259" key="6">
    <source>
        <dbReference type="PROSITE" id="PS50113"/>
    </source>
</evidence>
<dbReference type="InterPro" id="IPR013655">
    <property type="entry name" value="PAS_fold_3"/>
</dbReference>